<sequence length="402" mass="43259">MSLLATPRDAGYPAGPDQARQGPGRGIRRGEAVAGWLFTLPVLVILGVFLLVPVLMALWVSFSDWSGRGSPLSSGVGFVGFDNYAAVTTGGGLAERDFGIALRNNAWYVLLVVPLQTALALFLAVLVNRAVLRGRGIFRTAFYFPSVTSSVAITVLWLFLFSTSGVVNTVLARLGIAGPNWFNEPSGVLHNLLRVFGVQGGPDALTQHGFLGVTWWDWLAGPSVAMSAFVLMAIFTTSGTFMLLFIAGLQNITPEVEEAAMVDGANGWQRFWRITLPQLRPTLFTVLTLGLIGCWQVFDQIYTGTQGGPGKTTLTPAYLSYQSAFLSQEWGQGAAIAFILFVIIVLLTILQRFVLRESPDVPRKARRAAAQRARRRAAAAAAAAAPDATPDSGRTSPTEDPR</sequence>
<feature type="region of interest" description="Disordered" evidence="8">
    <location>
        <begin position="374"/>
        <end position="402"/>
    </location>
</feature>
<feature type="transmembrane region" description="Helical" evidence="7">
    <location>
        <begin position="334"/>
        <end position="355"/>
    </location>
</feature>
<evidence type="ECO:0000259" key="9">
    <source>
        <dbReference type="PROSITE" id="PS50928"/>
    </source>
</evidence>
<dbReference type="InterPro" id="IPR000515">
    <property type="entry name" value="MetI-like"/>
</dbReference>
<organism evidence="10 11">
    <name type="scientific">Promicromonospora sukumoe</name>
    <dbReference type="NCBI Taxonomy" id="88382"/>
    <lineage>
        <taxon>Bacteria</taxon>
        <taxon>Bacillati</taxon>
        <taxon>Actinomycetota</taxon>
        <taxon>Actinomycetes</taxon>
        <taxon>Micrococcales</taxon>
        <taxon>Promicromonosporaceae</taxon>
        <taxon>Promicromonospora</taxon>
    </lineage>
</organism>
<dbReference type="Pfam" id="PF00528">
    <property type="entry name" value="BPD_transp_1"/>
    <property type="match status" value="1"/>
</dbReference>
<evidence type="ECO:0000256" key="4">
    <source>
        <dbReference type="ARBA" id="ARBA00022692"/>
    </source>
</evidence>
<evidence type="ECO:0000313" key="11">
    <source>
        <dbReference type="Proteomes" id="UP000540568"/>
    </source>
</evidence>
<name>A0A7W3JAB6_9MICO</name>
<dbReference type="Proteomes" id="UP000540568">
    <property type="component" value="Unassembled WGS sequence"/>
</dbReference>
<dbReference type="InterPro" id="IPR035906">
    <property type="entry name" value="MetI-like_sf"/>
</dbReference>
<evidence type="ECO:0000256" key="1">
    <source>
        <dbReference type="ARBA" id="ARBA00004651"/>
    </source>
</evidence>
<reference evidence="10 11" key="1">
    <citation type="submission" date="2020-07" db="EMBL/GenBank/DDBJ databases">
        <title>Sequencing the genomes of 1000 actinobacteria strains.</title>
        <authorList>
            <person name="Klenk H.-P."/>
        </authorList>
    </citation>
    <scope>NUCLEOTIDE SEQUENCE [LARGE SCALE GENOMIC DNA]</scope>
    <source>
        <strain evidence="10 11">DSM 44121</strain>
    </source>
</reference>
<feature type="transmembrane region" description="Helical" evidence="7">
    <location>
        <begin position="140"/>
        <end position="160"/>
    </location>
</feature>
<dbReference type="PROSITE" id="PS50928">
    <property type="entry name" value="ABC_TM1"/>
    <property type="match status" value="1"/>
</dbReference>
<dbReference type="GO" id="GO:0055085">
    <property type="term" value="P:transmembrane transport"/>
    <property type="evidence" value="ECO:0007669"/>
    <property type="project" value="InterPro"/>
</dbReference>
<evidence type="ECO:0000256" key="7">
    <source>
        <dbReference type="RuleBase" id="RU363032"/>
    </source>
</evidence>
<feature type="transmembrane region" description="Helical" evidence="7">
    <location>
        <begin position="35"/>
        <end position="62"/>
    </location>
</feature>
<keyword evidence="6 7" id="KW-0472">Membrane</keyword>
<keyword evidence="5 7" id="KW-1133">Transmembrane helix</keyword>
<accession>A0A7W3JAB6</accession>
<feature type="transmembrane region" description="Helical" evidence="7">
    <location>
        <begin position="106"/>
        <end position="128"/>
    </location>
</feature>
<feature type="transmembrane region" description="Helical" evidence="7">
    <location>
        <begin position="279"/>
        <end position="298"/>
    </location>
</feature>
<dbReference type="CDD" id="cd06261">
    <property type="entry name" value="TM_PBP2"/>
    <property type="match status" value="1"/>
</dbReference>
<dbReference type="RefSeq" id="WP_220489699.1">
    <property type="nucleotide sequence ID" value="NZ_BAAATF010000003.1"/>
</dbReference>
<evidence type="ECO:0000256" key="8">
    <source>
        <dbReference type="SAM" id="MobiDB-lite"/>
    </source>
</evidence>
<comment type="similarity">
    <text evidence="7">Belongs to the binding-protein-dependent transport system permease family.</text>
</comment>
<evidence type="ECO:0000313" key="10">
    <source>
        <dbReference type="EMBL" id="MBA8809196.1"/>
    </source>
</evidence>
<keyword evidence="2 7" id="KW-0813">Transport</keyword>
<dbReference type="PANTHER" id="PTHR30193:SF37">
    <property type="entry name" value="INNER MEMBRANE ABC TRANSPORTER PERMEASE PROTEIN YCJO"/>
    <property type="match status" value="1"/>
</dbReference>
<feature type="region of interest" description="Disordered" evidence="8">
    <location>
        <begin position="1"/>
        <end position="25"/>
    </location>
</feature>
<feature type="transmembrane region" description="Helical" evidence="7">
    <location>
        <begin position="224"/>
        <end position="246"/>
    </location>
</feature>
<keyword evidence="3" id="KW-1003">Cell membrane</keyword>
<dbReference type="GO" id="GO:0005886">
    <property type="term" value="C:plasma membrane"/>
    <property type="evidence" value="ECO:0007669"/>
    <property type="project" value="UniProtKB-SubCell"/>
</dbReference>
<dbReference type="EMBL" id="JACGWV010000001">
    <property type="protein sequence ID" value="MBA8809196.1"/>
    <property type="molecule type" value="Genomic_DNA"/>
</dbReference>
<dbReference type="PANTHER" id="PTHR30193">
    <property type="entry name" value="ABC TRANSPORTER PERMEASE PROTEIN"/>
    <property type="match status" value="1"/>
</dbReference>
<comment type="caution">
    <text evidence="10">The sequence shown here is derived from an EMBL/GenBank/DDBJ whole genome shotgun (WGS) entry which is preliminary data.</text>
</comment>
<evidence type="ECO:0000256" key="5">
    <source>
        <dbReference type="ARBA" id="ARBA00022989"/>
    </source>
</evidence>
<dbReference type="SUPFAM" id="SSF161098">
    <property type="entry name" value="MetI-like"/>
    <property type="match status" value="1"/>
</dbReference>
<dbReference type="Gene3D" id="1.10.3720.10">
    <property type="entry name" value="MetI-like"/>
    <property type="match status" value="1"/>
</dbReference>
<dbReference type="AlphaFoldDB" id="A0A7W3JAB6"/>
<feature type="domain" description="ABC transmembrane type-1" evidence="9">
    <location>
        <begin position="102"/>
        <end position="351"/>
    </location>
</feature>
<gene>
    <name evidence="10" type="ORF">FHX71_003138</name>
</gene>
<evidence type="ECO:0000256" key="2">
    <source>
        <dbReference type="ARBA" id="ARBA00022448"/>
    </source>
</evidence>
<evidence type="ECO:0000256" key="3">
    <source>
        <dbReference type="ARBA" id="ARBA00022475"/>
    </source>
</evidence>
<comment type="subcellular location">
    <subcellularLocation>
        <location evidence="1 7">Cell membrane</location>
        <topology evidence="1 7">Multi-pass membrane protein</topology>
    </subcellularLocation>
</comment>
<evidence type="ECO:0000256" key="6">
    <source>
        <dbReference type="ARBA" id="ARBA00023136"/>
    </source>
</evidence>
<keyword evidence="4 7" id="KW-0812">Transmembrane</keyword>
<protein>
    <submittedName>
        <fullName evidence="10">Multiple sugar transport system permease protein</fullName>
    </submittedName>
</protein>
<proteinExistence type="inferred from homology"/>
<keyword evidence="11" id="KW-1185">Reference proteome</keyword>
<keyword evidence="10" id="KW-0762">Sugar transport</keyword>
<dbReference type="InterPro" id="IPR051393">
    <property type="entry name" value="ABC_transporter_permease"/>
</dbReference>